<keyword evidence="2" id="KW-1185">Reference proteome</keyword>
<reference evidence="1 2" key="1">
    <citation type="submission" date="2018-11" db="EMBL/GenBank/DDBJ databases">
        <title>Flavobacterium sp. nov., YIM 102796 draft genome.</title>
        <authorList>
            <person name="Li G."/>
            <person name="Jiang Y."/>
        </authorList>
    </citation>
    <scope>NUCLEOTIDE SEQUENCE [LARGE SCALE GENOMIC DNA]</scope>
    <source>
        <strain evidence="1 2">YIM 102796</strain>
    </source>
</reference>
<dbReference type="RefSeq" id="WP_124899845.1">
    <property type="nucleotide sequence ID" value="NZ_RQTJ01000024.1"/>
</dbReference>
<sequence length="144" mass="17030">MFKYIALYLLIFLSSINGYSQRFKPYHLHNAKYEHFLTRNLVTTNFDKLINKQDKYQGKHLTIKGLLVFDDFKVFIYANQARYNEFLNGSKVSRFQLLLKTDEIEFLRESCHLLEANIYGTFQKSENQNLNNIIGTFSNLCIIP</sequence>
<proteinExistence type="predicted"/>
<dbReference type="AlphaFoldDB" id="A0A3P1AYW9"/>
<dbReference type="Proteomes" id="UP000268372">
    <property type="component" value="Unassembled WGS sequence"/>
</dbReference>
<name>A0A3P1AYW9_9FLAO</name>
<comment type="caution">
    <text evidence="1">The sequence shown here is derived from an EMBL/GenBank/DDBJ whole genome shotgun (WGS) entry which is preliminary data.</text>
</comment>
<organism evidence="1 2">
    <name type="scientific">Paenimyroides viscosum</name>
    <dbReference type="NCBI Taxonomy" id="2488729"/>
    <lineage>
        <taxon>Bacteria</taxon>
        <taxon>Pseudomonadati</taxon>
        <taxon>Bacteroidota</taxon>
        <taxon>Flavobacteriia</taxon>
        <taxon>Flavobacteriales</taxon>
        <taxon>Flavobacteriaceae</taxon>
        <taxon>Paenimyroides</taxon>
    </lineage>
</organism>
<evidence type="ECO:0000313" key="2">
    <source>
        <dbReference type="Proteomes" id="UP000268372"/>
    </source>
</evidence>
<accession>A0A3P1AYW9</accession>
<evidence type="ECO:0000313" key="1">
    <source>
        <dbReference type="EMBL" id="RRA93242.1"/>
    </source>
</evidence>
<dbReference type="EMBL" id="RQTJ01000024">
    <property type="protein sequence ID" value="RRA93242.1"/>
    <property type="molecule type" value="Genomic_DNA"/>
</dbReference>
<gene>
    <name evidence="1" type="ORF">EG242_10525</name>
</gene>
<protein>
    <submittedName>
        <fullName evidence="1">Uncharacterized protein</fullName>
    </submittedName>
</protein>